<dbReference type="Pfam" id="PF11022">
    <property type="entry name" value="ATP19"/>
    <property type="match status" value="1"/>
</dbReference>
<evidence type="ECO:0000313" key="6">
    <source>
        <dbReference type="Proteomes" id="UP000191144"/>
    </source>
</evidence>
<evidence type="ECO:0000256" key="3">
    <source>
        <dbReference type="ARBA" id="ARBA00023136"/>
    </source>
</evidence>
<evidence type="ECO:0000313" key="5">
    <source>
        <dbReference type="EMBL" id="SCV03470.1"/>
    </source>
</evidence>
<protein>
    <submittedName>
        <fullName evidence="5">LAME_0H10682g1_1</fullName>
    </submittedName>
</protein>
<dbReference type="PANTHER" id="PTHR28074">
    <property type="entry name" value="ATP SYNTHASE SUBUNIT K, MITOCHONDRIAL"/>
    <property type="match status" value="1"/>
</dbReference>
<organism evidence="5 6">
    <name type="scientific">Lachancea meyersii CBS 8951</name>
    <dbReference type="NCBI Taxonomy" id="1266667"/>
    <lineage>
        <taxon>Eukaryota</taxon>
        <taxon>Fungi</taxon>
        <taxon>Dikarya</taxon>
        <taxon>Ascomycota</taxon>
        <taxon>Saccharomycotina</taxon>
        <taxon>Saccharomycetes</taxon>
        <taxon>Saccharomycetales</taxon>
        <taxon>Saccharomycetaceae</taxon>
        <taxon>Lachancea</taxon>
    </lineage>
</organism>
<keyword evidence="6" id="KW-1185">Reference proteome</keyword>
<evidence type="ECO:0000256" key="1">
    <source>
        <dbReference type="ARBA" id="ARBA00004325"/>
    </source>
</evidence>
<name>A0A1G4KG27_9SACH</name>
<proteinExistence type="predicted"/>
<dbReference type="EMBL" id="LT598480">
    <property type="protein sequence ID" value="SCV03470.1"/>
    <property type="molecule type" value="Genomic_DNA"/>
</dbReference>
<dbReference type="OrthoDB" id="2094445at2759"/>
<feature type="region of interest" description="Disordered" evidence="4">
    <location>
        <begin position="35"/>
        <end position="63"/>
    </location>
</feature>
<dbReference type="GO" id="GO:0015986">
    <property type="term" value="P:proton motive force-driven ATP synthesis"/>
    <property type="evidence" value="ECO:0007669"/>
    <property type="project" value="TreeGrafter"/>
</dbReference>
<feature type="compositionally biased region" description="Low complexity" evidence="4">
    <location>
        <begin position="45"/>
        <end position="59"/>
    </location>
</feature>
<reference evidence="6" key="1">
    <citation type="submission" date="2016-03" db="EMBL/GenBank/DDBJ databases">
        <authorList>
            <person name="Devillers Hugo."/>
        </authorList>
    </citation>
    <scope>NUCLEOTIDE SEQUENCE [LARGE SCALE GENOMIC DNA]</scope>
</reference>
<dbReference type="PANTHER" id="PTHR28074:SF1">
    <property type="entry name" value="ATP SYNTHASE SUBUNIT K, MITOCHONDRIAL"/>
    <property type="match status" value="1"/>
</dbReference>
<sequence length="78" mass="8156">MGAAYTILGRTVQPHVLALATIIGTVGGVTYKMGSAPSKPETAPSKTSSLDTSSASQQSGEMDIEKLLDNYLQQADKK</sequence>
<keyword evidence="2" id="KW-0496">Mitochondrion</keyword>
<dbReference type="GO" id="GO:0031966">
    <property type="term" value="C:mitochondrial membrane"/>
    <property type="evidence" value="ECO:0007669"/>
    <property type="project" value="UniProtKB-SubCell"/>
</dbReference>
<evidence type="ECO:0000256" key="2">
    <source>
        <dbReference type="ARBA" id="ARBA00023128"/>
    </source>
</evidence>
<accession>A0A1G4KG27</accession>
<dbReference type="Proteomes" id="UP000191144">
    <property type="component" value="Chromosome H"/>
</dbReference>
<evidence type="ECO:0000256" key="4">
    <source>
        <dbReference type="SAM" id="MobiDB-lite"/>
    </source>
</evidence>
<comment type="subcellular location">
    <subcellularLocation>
        <location evidence="1">Mitochondrion membrane</location>
    </subcellularLocation>
</comment>
<dbReference type="InterPro" id="IPR021278">
    <property type="entry name" value="ATP19"/>
</dbReference>
<gene>
    <name evidence="5" type="ORF">LAME_0H10682G</name>
</gene>
<dbReference type="AlphaFoldDB" id="A0A1G4KG27"/>
<keyword evidence="3" id="KW-0472">Membrane</keyword>